<dbReference type="EMBL" id="MN739975">
    <property type="protein sequence ID" value="QHT80842.1"/>
    <property type="molecule type" value="Genomic_DNA"/>
</dbReference>
<name>A0A6C0HJQ6_9ZZZZ</name>
<accession>A0A6C0HJQ6</accession>
<sequence length="90" mass="10660">MSYIVESDFIIRAVDKPFHQRNVIGAFTSVDIAYHFIEKYLADTKELHTYFVRQTICAKEEMEEYISNERIVAFNIVLGQFEDMIYVRKA</sequence>
<evidence type="ECO:0000313" key="1">
    <source>
        <dbReference type="EMBL" id="QHT80842.1"/>
    </source>
</evidence>
<dbReference type="AlphaFoldDB" id="A0A6C0HJQ6"/>
<organism evidence="1">
    <name type="scientific">viral metagenome</name>
    <dbReference type="NCBI Taxonomy" id="1070528"/>
    <lineage>
        <taxon>unclassified sequences</taxon>
        <taxon>metagenomes</taxon>
        <taxon>organismal metagenomes</taxon>
    </lineage>
</organism>
<protein>
    <submittedName>
        <fullName evidence="1">Uncharacterized protein</fullName>
    </submittedName>
</protein>
<proteinExistence type="predicted"/>
<reference evidence="1" key="1">
    <citation type="journal article" date="2020" name="Nature">
        <title>Giant virus diversity and host interactions through global metagenomics.</title>
        <authorList>
            <person name="Schulz F."/>
            <person name="Roux S."/>
            <person name="Paez-Espino D."/>
            <person name="Jungbluth S."/>
            <person name="Walsh D.A."/>
            <person name="Denef V.J."/>
            <person name="McMahon K.D."/>
            <person name="Konstantinidis K.T."/>
            <person name="Eloe-Fadrosh E.A."/>
            <person name="Kyrpides N.C."/>
            <person name="Woyke T."/>
        </authorList>
    </citation>
    <scope>NUCLEOTIDE SEQUENCE</scope>
    <source>
        <strain evidence="1">GVMAG-M-3300023184-121</strain>
    </source>
</reference>